<dbReference type="Pfam" id="PF12395">
    <property type="entry name" value="DUF3658"/>
    <property type="match status" value="1"/>
</dbReference>
<dbReference type="InterPro" id="IPR022123">
    <property type="entry name" value="DUF3658"/>
</dbReference>
<gene>
    <name evidence="3" type="ORF">HQN87_03090</name>
</gene>
<dbReference type="RefSeq" id="WP_173127495.1">
    <property type="nucleotide sequence ID" value="NZ_JABMKX010000001.1"/>
</dbReference>
<dbReference type="Proteomes" id="UP000711047">
    <property type="component" value="Unassembled WGS sequence"/>
</dbReference>
<dbReference type="Pfam" id="PF08874">
    <property type="entry name" value="DUF1835"/>
    <property type="match status" value="1"/>
</dbReference>
<name>A0ABX2DI58_9BACL</name>
<evidence type="ECO:0000259" key="1">
    <source>
        <dbReference type="Pfam" id="PF08874"/>
    </source>
</evidence>
<protein>
    <submittedName>
        <fullName evidence="3">DUF1835 domain-containing protein</fullName>
    </submittedName>
</protein>
<evidence type="ECO:0000259" key="2">
    <source>
        <dbReference type="Pfam" id="PF12395"/>
    </source>
</evidence>
<evidence type="ECO:0000313" key="3">
    <source>
        <dbReference type="EMBL" id="NQX44306.1"/>
    </source>
</evidence>
<feature type="domain" description="DUF3658" evidence="2">
    <location>
        <begin position="173"/>
        <end position="274"/>
    </location>
</feature>
<dbReference type="EMBL" id="JABMKX010000001">
    <property type="protein sequence ID" value="NQX44306.1"/>
    <property type="molecule type" value="Genomic_DNA"/>
</dbReference>
<feature type="domain" description="DUF1835" evidence="1">
    <location>
        <begin position="10"/>
        <end position="130"/>
    </location>
</feature>
<sequence length="290" mass="33441">MPQENNFQYVHIVFSLSDAGSLKVALSTIGVRELCEVLAFNELFSVGPISSIDTATGQQNRHLWMMEHDKDYSFYQHNNQEHTLANMVQAVRSIPGHTTIVIWCADNAHDQTGLRFVLHLLRERKERVHIANVTELYHTAGLNRTEGNLPYYRGAIGQEQFLSIVKNHYQGLPLDNGLRSMYEAEWLRLSEDHHVLRLWEESTVIGREETALDEVILRAVRELEQEQDEHGYINAASVFIRVFKSSLQFVGEAFVTYRIWMLVNQGDLAFRGLPWALHQFSLRLGLPQRL</sequence>
<comment type="caution">
    <text evidence="3">The sequence shown here is derived from an EMBL/GenBank/DDBJ whole genome shotgun (WGS) entry which is preliminary data.</text>
</comment>
<proteinExistence type="predicted"/>
<reference evidence="3 4" key="1">
    <citation type="submission" date="2020-05" db="EMBL/GenBank/DDBJ databases">
        <title>Paenibacillus glebae, sp. nov., Paenibacillus humi sp. nov., Paenibacillus pedi sp. nov., Paenibacillus terrestris sp. nov. and Paenibacillus terricola sp. nov., isolated from a forest top soil sample.</title>
        <authorList>
            <person name="Qi S."/>
            <person name="Carlier A."/>
            <person name="Cnockaert M."/>
            <person name="Vandamme P."/>
        </authorList>
    </citation>
    <scope>NUCLEOTIDE SEQUENCE [LARGE SCALE GENOMIC DNA]</scope>
    <source>
        <strain evidence="3 4">LMG 29502</strain>
    </source>
</reference>
<dbReference type="InterPro" id="IPR014973">
    <property type="entry name" value="DUF1835"/>
</dbReference>
<keyword evidence="4" id="KW-1185">Reference proteome</keyword>
<organism evidence="3 4">
    <name type="scientific">Paenibacillus tritici</name>
    <dbReference type="NCBI Taxonomy" id="1873425"/>
    <lineage>
        <taxon>Bacteria</taxon>
        <taxon>Bacillati</taxon>
        <taxon>Bacillota</taxon>
        <taxon>Bacilli</taxon>
        <taxon>Bacillales</taxon>
        <taxon>Paenibacillaceae</taxon>
        <taxon>Paenibacillus</taxon>
    </lineage>
</organism>
<accession>A0ABX2DI58</accession>
<evidence type="ECO:0000313" key="4">
    <source>
        <dbReference type="Proteomes" id="UP000711047"/>
    </source>
</evidence>